<evidence type="ECO:0000259" key="2">
    <source>
        <dbReference type="Pfam" id="PF07670"/>
    </source>
</evidence>
<dbReference type="InterPro" id="IPR011642">
    <property type="entry name" value="Gate_dom"/>
</dbReference>
<dbReference type="EMBL" id="AVBC01000025">
    <property type="protein sequence ID" value="ERL51411.1"/>
    <property type="molecule type" value="Genomic_DNA"/>
</dbReference>
<reference evidence="3 4" key="1">
    <citation type="submission" date="2013-08" db="EMBL/GenBank/DDBJ databases">
        <title>draft genome of Halomonas huanghegensis, strain BJGMM-B45T.</title>
        <authorList>
            <person name="Miao C."/>
            <person name="Wan Y."/>
            <person name="Jin W."/>
        </authorList>
    </citation>
    <scope>NUCLEOTIDE SEQUENCE [LARGE SCALE GENOMIC DNA]</scope>
    <source>
        <strain evidence="3 4">BJGMM-B45</strain>
    </source>
</reference>
<feature type="domain" description="Nucleoside transporter/FeoB GTPase Gate" evidence="2">
    <location>
        <begin position="148"/>
        <end position="246"/>
    </location>
</feature>
<feature type="transmembrane region" description="Helical" evidence="1">
    <location>
        <begin position="440"/>
        <end position="462"/>
    </location>
</feature>
<evidence type="ECO:0000256" key="1">
    <source>
        <dbReference type="SAM" id="Phobius"/>
    </source>
</evidence>
<dbReference type="eggNOG" id="COG3314">
    <property type="taxonomic scope" value="Bacteria"/>
</dbReference>
<dbReference type="OrthoDB" id="1633380at2"/>
<comment type="caution">
    <text evidence="3">The sequence shown here is derived from an EMBL/GenBank/DDBJ whole genome shotgun (WGS) entry which is preliminary data.</text>
</comment>
<feature type="transmembrane region" description="Helical" evidence="1">
    <location>
        <begin position="251"/>
        <end position="269"/>
    </location>
</feature>
<sequence length="464" mass="50427">MIEQPRSKSASRGRTGVAGQYTAKQLAKFIIPTLLGILLFLTPIMSDGKLTVMIALIIDFINNVIKPYMVPVAALVAVVPSIITVIVSATPLKQHPNRFMQLFNPGLNWTIIRVVGAVLMVMVYFEIGPEWIWSRDTGGVMLYDVGPVVLAIYFLSAVLLPLLTDYGLMEFAGSLISRVFEKLFGLPGRAAIDSLASWLSASAVGIILTTQQYRDGFYSSREACVIATNFSIVSIAYSYLLLSIIGMQHVFLPWYASVALTGIICAIIVPKLPPLRFKKDNYAPAEGKQLKEDRYEGEGLFALGVRRAVERADNAASPLELLKRGVHTSLDIAISVYPGMMIIGCTGLALIAYTPLFDILSTPLVPVLNLLQLPEAEQAAPALLAGIVDSIMPSILGAGIESEVTRFVLAGVAVSQIIFFTEAAIVLVRANIGLKLRDLLMIYVLRVLISLPLLSLFGHLILSH</sequence>
<feature type="transmembrane region" description="Helical" evidence="1">
    <location>
        <begin position="145"/>
        <end position="168"/>
    </location>
</feature>
<feature type="transmembrane region" description="Helical" evidence="1">
    <location>
        <begin position="70"/>
        <end position="90"/>
    </location>
</feature>
<keyword evidence="4" id="KW-1185">Reference proteome</keyword>
<feature type="transmembrane region" description="Helical" evidence="1">
    <location>
        <begin position="407"/>
        <end position="428"/>
    </location>
</feature>
<evidence type="ECO:0000313" key="4">
    <source>
        <dbReference type="Proteomes" id="UP000019113"/>
    </source>
</evidence>
<dbReference type="KEGG" id="hhu:AR456_13740"/>
<feature type="transmembrane region" description="Helical" evidence="1">
    <location>
        <begin position="332"/>
        <end position="353"/>
    </location>
</feature>
<keyword evidence="1" id="KW-0812">Transmembrane</keyword>
<proteinExistence type="predicted"/>
<dbReference type="PATRIC" id="fig|1178482.3.peg.1841"/>
<dbReference type="Proteomes" id="UP000019113">
    <property type="component" value="Unassembled WGS sequence"/>
</dbReference>
<dbReference type="RefSeq" id="WP_021818797.1">
    <property type="nucleotide sequence ID" value="NZ_AVBC01000025.1"/>
</dbReference>
<keyword evidence="1" id="KW-0472">Membrane</keyword>
<organism evidence="3 4">
    <name type="scientific">Halomonas huangheensis</name>
    <dbReference type="NCBI Taxonomy" id="1178482"/>
    <lineage>
        <taxon>Bacteria</taxon>
        <taxon>Pseudomonadati</taxon>
        <taxon>Pseudomonadota</taxon>
        <taxon>Gammaproteobacteria</taxon>
        <taxon>Oceanospirillales</taxon>
        <taxon>Halomonadaceae</taxon>
        <taxon>Halomonas</taxon>
    </lineage>
</organism>
<name>W1N8A7_9GAMM</name>
<feature type="transmembrane region" description="Helical" evidence="1">
    <location>
        <begin position="223"/>
        <end position="245"/>
    </location>
</feature>
<keyword evidence="1" id="KW-1133">Transmembrane helix</keyword>
<dbReference type="Pfam" id="PF07670">
    <property type="entry name" value="Gate"/>
    <property type="match status" value="1"/>
</dbReference>
<gene>
    <name evidence="3" type="ORF">BJB45_13410</name>
</gene>
<dbReference type="STRING" id="1178482.AR456_13740"/>
<feature type="transmembrane region" description="Helical" evidence="1">
    <location>
        <begin position="34"/>
        <end position="58"/>
    </location>
</feature>
<accession>W1N8A7</accession>
<evidence type="ECO:0000313" key="3">
    <source>
        <dbReference type="EMBL" id="ERL51411.1"/>
    </source>
</evidence>
<dbReference type="AlphaFoldDB" id="W1N8A7"/>
<protein>
    <recommendedName>
        <fullName evidence="2">Nucleoside transporter/FeoB GTPase Gate domain-containing protein</fullName>
    </recommendedName>
</protein>
<feature type="transmembrane region" description="Helical" evidence="1">
    <location>
        <begin position="102"/>
        <end position="125"/>
    </location>
</feature>